<keyword evidence="2" id="KW-1185">Reference proteome</keyword>
<dbReference type="Proteomes" id="UP000467840">
    <property type="component" value="Chromosome 4"/>
</dbReference>
<dbReference type="AlphaFoldDB" id="A0A6A6LJM5"/>
<evidence type="ECO:0000313" key="2">
    <source>
        <dbReference type="Proteomes" id="UP000467840"/>
    </source>
</evidence>
<sequence>MFSNTSLIFSESLLGNLTAIKTVEVVEVKVGDGAMEDKALRLKVLVRDGVFVSNGGGGGVISAEPKGGFKEGVKDS</sequence>
<proteinExistence type="predicted"/>
<gene>
    <name evidence="1" type="ORF">GH714_013755</name>
</gene>
<comment type="caution">
    <text evidence="1">The sequence shown here is derived from an EMBL/GenBank/DDBJ whole genome shotgun (WGS) entry which is preliminary data.</text>
</comment>
<dbReference type="EMBL" id="JAAGAX010000010">
    <property type="protein sequence ID" value="KAF2300478.1"/>
    <property type="molecule type" value="Genomic_DNA"/>
</dbReference>
<protein>
    <submittedName>
        <fullName evidence="1">Uncharacterized protein</fullName>
    </submittedName>
</protein>
<evidence type="ECO:0000313" key="1">
    <source>
        <dbReference type="EMBL" id="KAF2300478.1"/>
    </source>
</evidence>
<reference evidence="1 2" key="1">
    <citation type="journal article" date="2020" name="Mol. Plant">
        <title>The Chromosome-Based Rubber Tree Genome Provides New Insights into Spurge Genome Evolution and Rubber Biosynthesis.</title>
        <authorList>
            <person name="Liu J."/>
            <person name="Shi C."/>
            <person name="Shi C.C."/>
            <person name="Li W."/>
            <person name="Zhang Q.J."/>
            <person name="Zhang Y."/>
            <person name="Li K."/>
            <person name="Lu H.F."/>
            <person name="Shi C."/>
            <person name="Zhu S.T."/>
            <person name="Xiao Z.Y."/>
            <person name="Nan H."/>
            <person name="Yue Y."/>
            <person name="Zhu X.G."/>
            <person name="Wu Y."/>
            <person name="Hong X.N."/>
            <person name="Fan G.Y."/>
            <person name="Tong Y."/>
            <person name="Zhang D."/>
            <person name="Mao C.L."/>
            <person name="Liu Y.L."/>
            <person name="Hao S.J."/>
            <person name="Liu W.Q."/>
            <person name="Lv M.Q."/>
            <person name="Zhang H.B."/>
            <person name="Liu Y."/>
            <person name="Hu-Tang G.R."/>
            <person name="Wang J.P."/>
            <person name="Wang J.H."/>
            <person name="Sun Y.H."/>
            <person name="Ni S.B."/>
            <person name="Chen W.B."/>
            <person name="Zhang X.C."/>
            <person name="Jiao Y.N."/>
            <person name="Eichler E.E."/>
            <person name="Li G.H."/>
            <person name="Liu X."/>
            <person name="Gao L.Z."/>
        </authorList>
    </citation>
    <scope>NUCLEOTIDE SEQUENCE [LARGE SCALE GENOMIC DNA]</scope>
    <source>
        <strain evidence="2">cv. GT1</strain>
        <tissue evidence="1">Leaf</tissue>
    </source>
</reference>
<name>A0A6A6LJM5_HEVBR</name>
<accession>A0A6A6LJM5</accession>
<organism evidence="1 2">
    <name type="scientific">Hevea brasiliensis</name>
    <name type="common">Para rubber tree</name>
    <name type="synonym">Siphonia brasiliensis</name>
    <dbReference type="NCBI Taxonomy" id="3981"/>
    <lineage>
        <taxon>Eukaryota</taxon>
        <taxon>Viridiplantae</taxon>
        <taxon>Streptophyta</taxon>
        <taxon>Embryophyta</taxon>
        <taxon>Tracheophyta</taxon>
        <taxon>Spermatophyta</taxon>
        <taxon>Magnoliopsida</taxon>
        <taxon>eudicotyledons</taxon>
        <taxon>Gunneridae</taxon>
        <taxon>Pentapetalae</taxon>
        <taxon>rosids</taxon>
        <taxon>fabids</taxon>
        <taxon>Malpighiales</taxon>
        <taxon>Euphorbiaceae</taxon>
        <taxon>Crotonoideae</taxon>
        <taxon>Micrandreae</taxon>
        <taxon>Hevea</taxon>
    </lineage>
</organism>